<evidence type="ECO:0000259" key="2">
    <source>
        <dbReference type="Pfam" id="PF00078"/>
    </source>
</evidence>
<dbReference type="PANTHER" id="PTHR24559:SF444">
    <property type="entry name" value="REVERSE TRANSCRIPTASE DOMAIN-CONTAINING PROTEIN"/>
    <property type="match status" value="1"/>
</dbReference>
<dbReference type="Gene3D" id="3.30.70.270">
    <property type="match status" value="1"/>
</dbReference>
<feature type="domain" description="Reverse transcriptase" evidence="2">
    <location>
        <begin position="167"/>
        <end position="320"/>
    </location>
</feature>
<evidence type="ECO:0000256" key="1">
    <source>
        <dbReference type="SAM" id="MobiDB-lite"/>
    </source>
</evidence>
<evidence type="ECO:0000313" key="3">
    <source>
        <dbReference type="EMBL" id="VDP21981.1"/>
    </source>
</evidence>
<feature type="compositionally biased region" description="Polar residues" evidence="1">
    <location>
        <begin position="411"/>
        <end position="431"/>
    </location>
</feature>
<dbReference type="InterPro" id="IPR053134">
    <property type="entry name" value="RNA-dir_DNA_polymerase"/>
</dbReference>
<reference evidence="5" key="2">
    <citation type="submission" date="2019-09" db="UniProtKB">
        <authorList>
            <consortium name="WormBaseParasite"/>
        </authorList>
    </citation>
    <scope>IDENTIFICATION</scope>
</reference>
<evidence type="ECO:0000313" key="4">
    <source>
        <dbReference type="Proteomes" id="UP000050761"/>
    </source>
</evidence>
<dbReference type="Gene3D" id="3.10.10.10">
    <property type="entry name" value="HIV Type 1 Reverse Transcriptase, subunit A, domain 1"/>
    <property type="match status" value="1"/>
</dbReference>
<protein>
    <submittedName>
        <fullName evidence="5">Reverse transcriptase domain-containing protein</fullName>
    </submittedName>
</protein>
<reference evidence="3 4" key="1">
    <citation type="submission" date="2018-11" db="EMBL/GenBank/DDBJ databases">
        <authorList>
            <consortium name="Pathogen Informatics"/>
        </authorList>
    </citation>
    <scope>NUCLEOTIDE SEQUENCE [LARGE SCALE GENOMIC DNA]</scope>
</reference>
<dbReference type="CDD" id="cd01647">
    <property type="entry name" value="RT_LTR"/>
    <property type="match status" value="1"/>
</dbReference>
<organism evidence="4 5">
    <name type="scientific">Heligmosomoides polygyrus</name>
    <name type="common">Parasitic roundworm</name>
    <dbReference type="NCBI Taxonomy" id="6339"/>
    <lineage>
        <taxon>Eukaryota</taxon>
        <taxon>Metazoa</taxon>
        <taxon>Ecdysozoa</taxon>
        <taxon>Nematoda</taxon>
        <taxon>Chromadorea</taxon>
        <taxon>Rhabditida</taxon>
        <taxon>Rhabditina</taxon>
        <taxon>Rhabditomorpha</taxon>
        <taxon>Strongyloidea</taxon>
        <taxon>Heligmosomidae</taxon>
        <taxon>Heligmosomoides</taxon>
    </lineage>
</organism>
<accession>A0A183GEP7</accession>
<feature type="region of interest" description="Disordered" evidence="1">
    <location>
        <begin position="385"/>
        <end position="441"/>
    </location>
</feature>
<dbReference type="Proteomes" id="UP000050761">
    <property type="component" value="Unassembled WGS sequence"/>
</dbReference>
<gene>
    <name evidence="3" type="ORF">HPBE_LOCUS20817</name>
</gene>
<dbReference type="InterPro" id="IPR043128">
    <property type="entry name" value="Rev_trsase/Diguanyl_cyclase"/>
</dbReference>
<name>A0A183GEP7_HELPZ</name>
<dbReference type="InterPro" id="IPR043502">
    <property type="entry name" value="DNA/RNA_pol_sf"/>
</dbReference>
<dbReference type="AlphaFoldDB" id="A0A183GEP7"/>
<dbReference type="Pfam" id="PF00078">
    <property type="entry name" value="RVT_1"/>
    <property type="match status" value="1"/>
</dbReference>
<dbReference type="InterPro" id="IPR000477">
    <property type="entry name" value="RT_dom"/>
</dbReference>
<dbReference type="WBParaSite" id="HPBE_0002081901-mRNA-1">
    <property type="protein sequence ID" value="HPBE_0002081901-mRNA-1"/>
    <property type="gene ID" value="HPBE_0002081901"/>
</dbReference>
<dbReference type="SUPFAM" id="SSF56672">
    <property type="entry name" value="DNA/RNA polymerases"/>
    <property type="match status" value="1"/>
</dbReference>
<proteinExistence type="predicted"/>
<dbReference type="PANTHER" id="PTHR24559">
    <property type="entry name" value="TRANSPOSON TY3-I GAG-POL POLYPROTEIN"/>
    <property type="match status" value="1"/>
</dbReference>
<dbReference type="EMBL" id="UZAH01032468">
    <property type="protein sequence ID" value="VDP21981.1"/>
    <property type="molecule type" value="Genomic_DNA"/>
</dbReference>
<sequence>MIRVNIGGLRPHAAEDVLIEDNQRLTDDLYVVGRALVSPTEIHIKDKTKIAWATPATYRNVQVLAVHHHHPDWSAYTSTSAVPRKPDWEARLPHFPVSPIPRNVNIAAEIDLSASALCEEQKQQLRTYYATIRMRLSDRMGISDITTEASGTASSTTHPHHHERYTKRAVNAWRFTIDFREFNAITRPQQSILPNIQDIIDLCANQCLYTSLDFQQGFHQIPLEDSHCKRTAFACFLGAFEYIRMPMGLKGAPVTFQRIMNDCKKHLRARVFIYIDNFIITSETAEDHLRDIDEVLTKIRDIGMKLEATKCEFARKEIKFFMDSLLSTSHHPTPHNTITGRSRPEDIVLDVSLIKLVLTHLSMRLPRHLHLHYPLVRVPNAAIVQPQPDDDADQHEVHDKRDRRNRVLTPNRPQITASKTPHQVIHSSTAPGPTAAMVDIE</sequence>
<dbReference type="OrthoDB" id="5865526at2759"/>
<evidence type="ECO:0000313" key="5">
    <source>
        <dbReference type="WBParaSite" id="HPBE_0002081901-mRNA-1"/>
    </source>
</evidence>
<accession>A0A3P8BJA6</accession>
<keyword evidence="4" id="KW-1185">Reference proteome</keyword>